<dbReference type="HOGENOM" id="CLU_2363319_0_0_1"/>
<dbReference type="AlphaFoldDB" id="A0A0E0FY49"/>
<name>A0A0E0FY49_ORYNI</name>
<sequence>MPKEKLGENDKLLTRRRPYTAVALRVMRVLLRASASTKAGVSSCETRVKAHQGRKNNAAHAVGETKRGTVQGVKASYTRYKLLAAATVQAKRTRSY</sequence>
<reference evidence="2" key="2">
    <citation type="submission" date="2018-04" db="EMBL/GenBank/DDBJ databases">
        <title>OnivRS2 (Oryza nivara Reference Sequence Version 2).</title>
        <authorList>
            <person name="Zhang J."/>
            <person name="Kudrna D."/>
            <person name="Lee S."/>
            <person name="Talag J."/>
            <person name="Rajasekar S."/>
            <person name="Welchert J."/>
            <person name="Hsing Y.-I."/>
            <person name="Wing R.A."/>
        </authorList>
    </citation>
    <scope>NUCLEOTIDE SEQUENCE [LARGE SCALE GENOMIC DNA]</scope>
</reference>
<dbReference type="Gramene" id="ONIVA01G48260.1">
    <property type="protein sequence ID" value="ONIVA01G48260.1"/>
    <property type="gene ID" value="ONIVA01G48260"/>
</dbReference>
<feature type="region of interest" description="Disordered" evidence="1">
    <location>
        <begin position="41"/>
        <end position="63"/>
    </location>
</feature>
<accession>A0A0E0FY49</accession>
<organism evidence="2">
    <name type="scientific">Oryza nivara</name>
    <name type="common">Indian wild rice</name>
    <name type="synonym">Oryza sativa f. spontanea</name>
    <dbReference type="NCBI Taxonomy" id="4536"/>
    <lineage>
        <taxon>Eukaryota</taxon>
        <taxon>Viridiplantae</taxon>
        <taxon>Streptophyta</taxon>
        <taxon>Embryophyta</taxon>
        <taxon>Tracheophyta</taxon>
        <taxon>Spermatophyta</taxon>
        <taxon>Magnoliopsida</taxon>
        <taxon>Liliopsida</taxon>
        <taxon>Poales</taxon>
        <taxon>Poaceae</taxon>
        <taxon>BOP clade</taxon>
        <taxon>Oryzoideae</taxon>
        <taxon>Oryzeae</taxon>
        <taxon>Oryzinae</taxon>
        <taxon>Oryza</taxon>
    </lineage>
</organism>
<keyword evidence="3" id="KW-1185">Reference proteome</keyword>
<proteinExistence type="predicted"/>
<evidence type="ECO:0000313" key="3">
    <source>
        <dbReference type="Proteomes" id="UP000006591"/>
    </source>
</evidence>
<evidence type="ECO:0000256" key="1">
    <source>
        <dbReference type="SAM" id="MobiDB-lite"/>
    </source>
</evidence>
<dbReference type="Proteomes" id="UP000006591">
    <property type="component" value="Chromosome 1"/>
</dbReference>
<protein>
    <submittedName>
        <fullName evidence="2">Uncharacterized protein</fullName>
    </submittedName>
</protein>
<evidence type="ECO:0000313" key="2">
    <source>
        <dbReference type="EnsemblPlants" id="ONIVA01G48260.1"/>
    </source>
</evidence>
<dbReference type="EnsemblPlants" id="ONIVA01G48260.1">
    <property type="protein sequence ID" value="ONIVA01G48260.1"/>
    <property type="gene ID" value="ONIVA01G48260"/>
</dbReference>
<reference evidence="2" key="1">
    <citation type="submission" date="2015-04" db="UniProtKB">
        <authorList>
            <consortium name="EnsemblPlants"/>
        </authorList>
    </citation>
    <scope>IDENTIFICATION</scope>
    <source>
        <strain evidence="2">SL10</strain>
    </source>
</reference>